<keyword evidence="5 6" id="KW-0067">ATP-binding</keyword>
<comment type="similarity">
    <text evidence="7">Belongs to the protein kinase superfamily.</text>
</comment>
<dbReference type="PROSITE" id="PS00107">
    <property type="entry name" value="PROTEIN_KINASE_ATP"/>
    <property type="match status" value="1"/>
</dbReference>
<dbReference type="GO" id="GO:0005524">
    <property type="term" value="F:ATP binding"/>
    <property type="evidence" value="ECO:0007669"/>
    <property type="project" value="UniProtKB-UniRule"/>
</dbReference>
<reference evidence="11" key="1">
    <citation type="submission" date="2011-05" db="EMBL/GenBank/DDBJ databases">
        <authorList>
            <person name="Richards S.R."/>
            <person name="Qu J."/>
            <person name="Jiang H."/>
            <person name="Jhangiani S.N."/>
            <person name="Agravi P."/>
            <person name="Goodspeed R."/>
            <person name="Gross S."/>
            <person name="Mandapat C."/>
            <person name="Jackson L."/>
            <person name="Mathew T."/>
            <person name="Pu L."/>
            <person name="Thornton R."/>
            <person name="Saada N."/>
            <person name="Wilczek-Boney K.B."/>
            <person name="Lee S."/>
            <person name="Kovar C."/>
            <person name="Wu Y."/>
            <person name="Scherer S.E."/>
            <person name="Worley K.C."/>
            <person name="Muzny D.M."/>
            <person name="Gibbs R."/>
        </authorList>
    </citation>
    <scope>NUCLEOTIDE SEQUENCE</scope>
    <source>
        <strain evidence="11">Brora</strain>
    </source>
</reference>
<dbReference type="InterPro" id="IPR000719">
    <property type="entry name" value="Prot_kinase_dom"/>
</dbReference>
<dbReference type="PROSITE" id="PS00108">
    <property type="entry name" value="PROTEIN_KINASE_ST"/>
    <property type="match status" value="1"/>
</dbReference>
<dbReference type="eggNOG" id="KOG0611">
    <property type="taxonomic scope" value="Eukaryota"/>
</dbReference>
<dbReference type="EnsemblMetazoa" id="SMAR011843-RA">
    <property type="protein sequence ID" value="SMAR011843-PA"/>
    <property type="gene ID" value="SMAR011843"/>
</dbReference>
<dbReference type="PhylomeDB" id="T1JDG2"/>
<dbReference type="InterPro" id="IPR011009">
    <property type="entry name" value="Kinase-like_dom_sf"/>
</dbReference>
<dbReference type="Pfam" id="PF00069">
    <property type="entry name" value="Pkinase"/>
    <property type="match status" value="1"/>
</dbReference>
<feature type="binding site" evidence="6">
    <location>
        <position position="56"/>
    </location>
    <ligand>
        <name>ATP</name>
        <dbReference type="ChEBI" id="CHEBI:30616"/>
    </ligand>
</feature>
<evidence type="ECO:0000313" key="10">
    <source>
        <dbReference type="EnsemblMetazoa" id="SMAR011843-PA"/>
    </source>
</evidence>
<dbReference type="EMBL" id="JH432105">
    <property type="status" value="NOT_ANNOTATED_CDS"/>
    <property type="molecule type" value="Genomic_DNA"/>
</dbReference>
<sequence length="479" mass="54678">MGVSAEESRADQHQKVLFQFRYQIQRYLVLGYGGGGLVYLAVDGHKGNKRRQVAIKVVRYNNPLGEGEWRYWSRLHHPNIVHLLAKFEVSGDRFYVMEYAANGTLFEWMRRHRTEAGLPRASFRVTETRTRRWMRQVLEAGRYCHHLGLYHFDIKSSNILLDGSLNIKLADFGTMKCKEEEEIRHNGCRFYRPPEALRSSGRVRGIAALEAVDVWAIGATMLRFLSGGKLISYRDFTDSDSERKSDILTNIRRNVIRIPTLPIAHEGARPLIIQMLQLEPRRRPSCTSLLKNQWLNHRHSPLSPPGERSNSNLGQDYIATAVPITKRSPVSKPRKSMLVKGIPSAAVRQTIDTSTRVMPYDGLRDSSPPEKPRYQHKQSLGTGTGSSKKTPARSVSAIKINNYAVPVREISKTSTNLRKSKMLSVKKKRSSTRQTLTPSRAGLSPPARLDQALVDVRRKKSRTSQQMRYQSSNRNHRDR</sequence>
<feature type="compositionally biased region" description="Basic residues" evidence="8">
    <location>
        <begin position="418"/>
        <end position="431"/>
    </location>
</feature>
<keyword evidence="1 7" id="KW-0723">Serine/threonine-protein kinase</keyword>
<name>T1JDG2_STRMM</name>
<keyword evidence="3 6" id="KW-0547">Nucleotide-binding</keyword>
<evidence type="ECO:0000259" key="9">
    <source>
        <dbReference type="PROSITE" id="PS50011"/>
    </source>
</evidence>
<organism evidence="10 11">
    <name type="scientific">Strigamia maritima</name>
    <name type="common">European centipede</name>
    <name type="synonym">Geophilus maritimus</name>
    <dbReference type="NCBI Taxonomy" id="126957"/>
    <lineage>
        <taxon>Eukaryota</taxon>
        <taxon>Metazoa</taxon>
        <taxon>Ecdysozoa</taxon>
        <taxon>Arthropoda</taxon>
        <taxon>Myriapoda</taxon>
        <taxon>Chilopoda</taxon>
        <taxon>Pleurostigmophora</taxon>
        <taxon>Geophilomorpha</taxon>
        <taxon>Linotaeniidae</taxon>
        <taxon>Strigamia</taxon>
    </lineage>
</organism>
<dbReference type="CDD" id="cd00180">
    <property type="entry name" value="PKc"/>
    <property type="match status" value="1"/>
</dbReference>
<keyword evidence="2" id="KW-0808">Transferase</keyword>
<evidence type="ECO:0000256" key="6">
    <source>
        <dbReference type="PROSITE-ProRule" id="PRU10141"/>
    </source>
</evidence>
<evidence type="ECO:0000256" key="8">
    <source>
        <dbReference type="SAM" id="MobiDB-lite"/>
    </source>
</evidence>
<dbReference type="AlphaFoldDB" id="T1JDG2"/>
<dbReference type="STRING" id="126957.T1JDG2"/>
<dbReference type="HOGENOM" id="CLU_570288_0_0_1"/>
<dbReference type="InterPro" id="IPR017441">
    <property type="entry name" value="Protein_kinase_ATP_BS"/>
</dbReference>
<dbReference type="GO" id="GO:0005634">
    <property type="term" value="C:nucleus"/>
    <property type="evidence" value="ECO:0007669"/>
    <property type="project" value="TreeGrafter"/>
</dbReference>
<dbReference type="SUPFAM" id="SSF56112">
    <property type="entry name" value="Protein kinase-like (PK-like)"/>
    <property type="match status" value="1"/>
</dbReference>
<feature type="region of interest" description="Disordered" evidence="8">
    <location>
        <begin position="352"/>
        <end position="393"/>
    </location>
</feature>
<evidence type="ECO:0000256" key="1">
    <source>
        <dbReference type="ARBA" id="ARBA00022527"/>
    </source>
</evidence>
<proteinExistence type="inferred from homology"/>
<evidence type="ECO:0000256" key="5">
    <source>
        <dbReference type="ARBA" id="ARBA00022840"/>
    </source>
</evidence>
<dbReference type="GO" id="GO:0004674">
    <property type="term" value="F:protein serine/threonine kinase activity"/>
    <property type="evidence" value="ECO:0007669"/>
    <property type="project" value="UniProtKB-KW"/>
</dbReference>
<dbReference type="PROSITE" id="PS50011">
    <property type="entry name" value="PROTEIN_KINASE_DOM"/>
    <property type="match status" value="1"/>
</dbReference>
<evidence type="ECO:0000256" key="3">
    <source>
        <dbReference type="ARBA" id="ARBA00022741"/>
    </source>
</evidence>
<dbReference type="PANTHER" id="PTHR24345">
    <property type="entry name" value="SERINE/THREONINE-PROTEIN KINASE PLK"/>
    <property type="match status" value="1"/>
</dbReference>
<keyword evidence="4" id="KW-0418">Kinase</keyword>
<feature type="compositionally biased region" description="Basic and acidic residues" evidence="8">
    <location>
        <begin position="362"/>
        <end position="373"/>
    </location>
</feature>
<evidence type="ECO:0000313" key="11">
    <source>
        <dbReference type="Proteomes" id="UP000014500"/>
    </source>
</evidence>
<feature type="compositionally biased region" description="Polar residues" evidence="8">
    <location>
        <begin position="377"/>
        <end position="389"/>
    </location>
</feature>
<dbReference type="InterPro" id="IPR008271">
    <property type="entry name" value="Ser/Thr_kinase_AS"/>
</dbReference>
<keyword evidence="11" id="KW-1185">Reference proteome</keyword>
<accession>T1JDG2</accession>
<evidence type="ECO:0000256" key="7">
    <source>
        <dbReference type="RuleBase" id="RU000304"/>
    </source>
</evidence>
<feature type="region of interest" description="Disordered" evidence="8">
    <location>
        <begin position="415"/>
        <end position="479"/>
    </location>
</feature>
<feature type="compositionally biased region" description="Polar residues" evidence="8">
    <location>
        <begin position="463"/>
        <end position="473"/>
    </location>
</feature>
<evidence type="ECO:0000256" key="4">
    <source>
        <dbReference type="ARBA" id="ARBA00022777"/>
    </source>
</evidence>
<dbReference type="PANTHER" id="PTHR24345:SF0">
    <property type="entry name" value="CELL CYCLE SERINE_THREONINE-PROTEIN KINASE CDC5_MSD2"/>
    <property type="match status" value="1"/>
</dbReference>
<dbReference type="SMART" id="SM00220">
    <property type="entry name" value="S_TKc"/>
    <property type="match status" value="1"/>
</dbReference>
<protein>
    <recommendedName>
        <fullName evidence="9">Protein kinase domain-containing protein</fullName>
    </recommendedName>
</protein>
<feature type="domain" description="Protein kinase" evidence="9">
    <location>
        <begin position="24"/>
        <end position="295"/>
    </location>
</feature>
<dbReference type="Gene3D" id="1.10.510.10">
    <property type="entry name" value="Transferase(Phosphotransferase) domain 1"/>
    <property type="match status" value="1"/>
</dbReference>
<reference evidence="10" key="2">
    <citation type="submission" date="2015-02" db="UniProtKB">
        <authorList>
            <consortium name="EnsemblMetazoa"/>
        </authorList>
    </citation>
    <scope>IDENTIFICATION</scope>
</reference>
<dbReference type="Proteomes" id="UP000014500">
    <property type="component" value="Unassembled WGS sequence"/>
</dbReference>
<evidence type="ECO:0000256" key="2">
    <source>
        <dbReference type="ARBA" id="ARBA00022679"/>
    </source>
</evidence>